<dbReference type="InterPro" id="IPR009050">
    <property type="entry name" value="Globin-like_sf"/>
</dbReference>
<evidence type="ECO:0000256" key="3">
    <source>
        <dbReference type="ARBA" id="ARBA00022723"/>
    </source>
</evidence>
<accession>A0A0F9EYW6</accession>
<dbReference type="Pfam" id="PF01152">
    <property type="entry name" value="Bac_globin"/>
    <property type="match status" value="1"/>
</dbReference>
<organism evidence="6">
    <name type="scientific">marine sediment metagenome</name>
    <dbReference type="NCBI Taxonomy" id="412755"/>
    <lineage>
        <taxon>unclassified sequences</taxon>
        <taxon>metagenomes</taxon>
        <taxon>ecological metagenomes</taxon>
    </lineage>
</organism>
<dbReference type="CDD" id="cd14773">
    <property type="entry name" value="TrHb2_PhHbO-like_O"/>
    <property type="match status" value="1"/>
</dbReference>
<comment type="caution">
    <text evidence="6">The sequence shown here is derived from an EMBL/GenBank/DDBJ whole genome shotgun (WGS) entry which is preliminary data.</text>
</comment>
<comment type="similarity">
    <text evidence="5">Belongs to the truncated hemoglobin family. Group II subfamily.</text>
</comment>
<dbReference type="AlphaFoldDB" id="A0A0F9EYW6"/>
<protein>
    <recommendedName>
        <fullName evidence="7">Hemoglobin-like protein</fullName>
    </recommendedName>
</protein>
<dbReference type="GO" id="GO:0020037">
    <property type="term" value="F:heme binding"/>
    <property type="evidence" value="ECO:0007669"/>
    <property type="project" value="InterPro"/>
</dbReference>
<name>A0A0F9EYW6_9ZZZZ</name>
<reference evidence="6" key="1">
    <citation type="journal article" date="2015" name="Nature">
        <title>Complex archaea that bridge the gap between prokaryotes and eukaryotes.</title>
        <authorList>
            <person name="Spang A."/>
            <person name="Saw J.H."/>
            <person name="Jorgensen S.L."/>
            <person name="Zaremba-Niedzwiedzka K."/>
            <person name="Martijn J."/>
            <person name="Lind A.E."/>
            <person name="van Eijk R."/>
            <person name="Schleper C."/>
            <person name="Guy L."/>
            <person name="Ettema T.J."/>
        </authorList>
    </citation>
    <scope>NUCLEOTIDE SEQUENCE</scope>
</reference>
<dbReference type="EMBL" id="LAZR01023219">
    <property type="protein sequence ID" value="KKL79273.1"/>
    <property type="molecule type" value="Genomic_DNA"/>
</dbReference>
<dbReference type="InterPro" id="IPR044203">
    <property type="entry name" value="GlbO/GLB3-like"/>
</dbReference>
<dbReference type="Gene3D" id="1.10.490.10">
    <property type="entry name" value="Globins"/>
    <property type="match status" value="1"/>
</dbReference>
<dbReference type="SUPFAM" id="SSF46458">
    <property type="entry name" value="Globin-like"/>
    <property type="match status" value="1"/>
</dbReference>
<keyword evidence="4" id="KW-0408">Iron</keyword>
<evidence type="ECO:0000256" key="5">
    <source>
        <dbReference type="ARBA" id="ARBA00034496"/>
    </source>
</evidence>
<dbReference type="PANTHER" id="PTHR47366">
    <property type="entry name" value="TWO-ON-TWO HEMOGLOBIN-3"/>
    <property type="match status" value="1"/>
</dbReference>
<sequence length="133" mass="15522">MAEIATPYERIGGEAGVRKLCKTFYEVMCETPQTQHIRDYHPKDISISEEKFYMFLTGWLGGPSLYTDKFGHPRLRARHLPYSIGIEERDQWLYCMGQALKSMDLEPLFAEQLMASFVQTADFMRNREEVNSE</sequence>
<dbReference type="InterPro" id="IPR012292">
    <property type="entry name" value="Globin/Proto"/>
</dbReference>
<evidence type="ECO:0008006" key="7">
    <source>
        <dbReference type="Google" id="ProtNLM"/>
    </source>
</evidence>
<evidence type="ECO:0000313" key="6">
    <source>
        <dbReference type="EMBL" id="KKL79273.1"/>
    </source>
</evidence>
<dbReference type="GO" id="GO:0019825">
    <property type="term" value="F:oxygen binding"/>
    <property type="evidence" value="ECO:0007669"/>
    <property type="project" value="InterPro"/>
</dbReference>
<dbReference type="PANTHER" id="PTHR47366:SF1">
    <property type="entry name" value="TWO-ON-TWO HEMOGLOBIN-3"/>
    <property type="match status" value="1"/>
</dbReference>
<dbReference type="GO" id="GO:0046872">
    <property type="term" value="F:metal ion binding"/>
    <property type="evidence" value="ECO:0007669"/>
    <property type="project" value="UniProtKB-KW"/>
</dbReference>
<evidence type="ECO:0000256" key="1">
    <source>
        <dbReference type="ARBA" id="ARBA00022448"/>
    </source>
</evidence>
<evidence type="ECO:0000256" key="2">
    <source>
        <dbReference type="ARBA" id="ARBA00022617"/>
    </source>
</evidence>
<keyword evidence="2" id="KW-0349">Heme</keyword>
<keyword evidence="3" id="KW-0479">Metal-binding</keyword>
<dbReference type="InterPro" id="IPR001486">
    <property type="entry name" value="Hemoglobin_trunc"/>
</dbReference>
<keyword evidence="1" id="KW-0813">Transport</keyword>
<gene>
    <name evidence="6" type="ORF">LCGC14_2016500</name>
</gene>
<evidence type="ECO:0000256" key="4">
    <source>
        <dbReference type="ARBA" id="ARBA00023004"/>
    </source>
</evidence>
<proteinExistence type="inferred from homology"/>
<dbReference type="GO" id="GO:0005344">
    <property type="term" value="F:oxygen carrier activity"/>
    <property type="evidence" value="ECO:0007669"/>
    <property type="project" value="InterPro"/>
</dbReference>